<proteinExistence type="predicted"/>
<accession>A0A090EFA9</accession>
<sequence>MTDKHPPLCRYCGKPIAKKTKSVFFGDQFASQARLHDDMFTYKAERPRSKEEAQRLLNQQIVSVRWARGEEYAAKQAGFDHITHATTWDGESYVDPYFCNGAHAKDFAYLHAKAGAATTTYTAANAKRFAEQQAKKGGQP</sequence>
<dbReference type="Proteomes" id="UP000045285">
    <property type="component" value="Unassembled WGS sequence"/>
</dbReference>
<reference evidence="2" key="1">
    <citation type="submission" date="2014-08" db="EMBL/GenBank/DDBJ databases">
        <authorList>
            <person name="Moulin L."/>
        </authorList>
    </citation>
    <scope>NUCLEOTIDE SEQUENCE [LARGE SCALE GENOMIC DNA]</scope>
</reference>
<keyword evidence="2" id="KW-1185">Reference proteome</keyword>
<protein>
    <submittedName>
        <fullName evidence="1">Uncharacterized protein</fullName>
    </submittedName>
</protein>
<dbReference type="AlphaFoldDB" id="A0A090EFA9"/>
<evidence type="ECO:0000313" key="1">
    <source>
        <dbReference type="EMBL" id="CDX26803.1"/>
    </source>
</evidence>
<gene>
    <name evidence="1" type="ORF">MPL3356_60563</name>
</gene>
<name>A0A090EFA9_MESPL</name>
<dbReference type="EMBL" id="CCMZ01000056">
    <property type="protein sequence ID" value="CDX26803.1"/>
    <property type="molecule type" value="Genomic_DNA"/>
</dbReference>
<organism evidence="1 2">
    <name type="scientific">Mesorhizobium plurifarium</name>
    <dbReference type="NCBI Taxonomy" id="69974"/>
    <lineage>
        <taxon>Bacteria</taxon>
        <taxon>Pseudomonadati</taxon>
        <taxon>Pseudomonadota</taxon>
        <taxon>Alphaproteobacteria</taxon>
        <taxon>Hyphomicrobiales</taxon>
        <taxon>Phyllobacteriaceae</taxon>
        <taxon>Mesorhizobium</taxon>
    </lineage>
</organism>
<evidence type="ECO:0000313" key="2">
    <source>
        <dbReference type="Proteomes" id="UP000045285"/>
    </source>
</evidence>